<evidence type="ECO:0000313" key="11">
    <source>
        <dbReference type="EMBL" id="OAT78827.1"/>
    </source>
</evidence>
<reference evidence="12" key="1">
    <citation type="submission" date="2016-05" db="EMBL/GenBank/DDBJ databases">
        <authorList>
            <person name="Behera P."/>
            <person name="Vaishampayan P."/>
            <person name="Singh N."/>
            <person name="Raina V."/>
            <person name="Suar M."/>
            <person name="Pattnaik A."/>
            <person name="Rastogi G."/>
        </authorList>
    </citation>
    <scope>NUCLEOTIDE SEQUENCE [LARGE SCALE GENOMIC DNA]</scope>
    <source>
        <strain evidence="12">MP23</strain>
    </source>
</reference>
<dbReference type="GO" id="GO:0016747">
    <property type="term" value="F:acyltransferase activity, transferring groups other than amino-acyl groups"/>
    <property type="evidence" value="ECO:0007669"/>
    <property type="project" value="InterPro"/>
</dbReference>
<evidence type="ECO:0000256" key="2">
    <source>
        <dbReference type="ARBA" id="ARBA00022475"/>
    </source>
</evidence>
<keyword evidence="3" id="KW-0808">Transferase</keyword>
<dbReference type="GO" id="GO:0005886">
    <property type="term" value="C:plasma membrane"/>
    <property type="evidence" value="ECO:0007669"/>
    <property type="project" value="UniProtKB-SubCell"/>
</dbReference>
<feature type="transmembrane region" description="Helical" evidence="8">
    <location>
        <begin position="7"/>
        <end position="24"/>
    </location>
</feature>
<organism evidence="11 12">
    <name type="scientific">Mangrovibacter phragmitis</name>
    <dbReference type="NCBI Taxonomy" id="1691903"/>
    <lineage>
        <taxon>Bacteria</taxon>
        <taxon>Pseudomonadati</taxon>
        <taxon>Pseudomonadota</taxon>
        <taxon>Gammaproteobacteria</taxon>
        <taxon>Enterobacterales</taxon>
        <taxon>Enterobacteriaceae</taxon>
        <taxon>Mangrovibacter</taxon>
    </lineage>
</organism>
<dbReference type="InterPro" id="IPR036514">
    <property type="entry name" value="SGNH_hydro_sf"/>
</dbReference>
<dbReference type="PANTHER" id="PTHR23028:SF53">
    <property type="entry name" value="ACYL_TRANSF_3 DOMAIN-CONTAINING PROTEIN"/>
    <property type="match status" value="1"/>
</dbReference>
<feature type="domain" description="SGNH" evidence="10">
    <location>
        <begin position="388"/>
        <end position="606"/>
    </location>
</feature>
<dbReference type="GO" id="GO:0009103">
    <property type="term" value="P:lipopolysaccharide biosynthetic process"/>
    <property type="evidence" value="ECO:0007669"/>
    <property type="project" value="TreeGrafter"/>
</dbReference>
<dbReference type="Pfam" id="PF01757">
    <property type="entry name" value="Acyl_transf_3"/>
    <property type="match status" value="1"/>
</dbReference>
<dbReference type="InterPro" id="IPR050879">
    <property type="entry name" value="Acyltransferase_3"/>
</dbReference>
<evidence type="ECO:0000313" key="12">
    <source>
        <dbReference type="Proteomes" id="UP000078225"/>
    </source>
</evidence>
<name>A0A1B7L900_9ENTR</name>
<dbReference type="EMBL" id="LYRP01000001">
    <property type="protein sequence ID" value="OAT78827.1"/>
    <property type="molecule type" value="Genomic_DNA"/>
</dbReference>
<keyword evidence="6 8" id="KW-0472">Membrane</keyword>
<dbReference type="STRING" id="1691903.A9B99_03760"/>
<feature type="transmembrane region" description="Helical" evidence="8">
    <location>
        <begin position="163"/>
        <end position="181"/>
    </location>
</feature>
<comment type="caution">
    <text evidence="11">The sequence shown here is derived from an EMBL/GenBank/DDBJ whole genome shotgun (WGS) entry which is preliminary data.</text>
</comment>
<evidence type="ECO:0000256" key="4">
    <source>
        <dbReference type="ARBA" id="ARBA00022692"/>
    </source>
</evidence>
<sequence length="613" mass="70375">MFRRDINGLRAIAVLLVVLFHFKLPYFDGGYIGVDIFFVISGYLMNEICARMVGGERWILSFYKKRINRIYPALLSTTIIAAFITIAIFPPSLLSDLFGQVFSALTFTSNIFYYNATTGYFSPNADSFLLLHTWSLGVEFQYYLIFPFALLIANTNLFKKRPYFLYGAFFLISLLLCIWYEKIDASATFYSLPTRAWELFLGAFASSFICKNPFPAITQFLSLSVILLFCVWSNYNDQWTGLSMLIPTLATAMLLHARVDNEKTILRFSITQYLGSASYSIYLVHWPLVALVYNLAYEPTLFSKIGLSLLSIFLGFVSYYLVERNCKKFDVKIFSAATLVIVLCFICVEFQISKLWISPAKLVMDRYGRGYEYTEDGRKQFGSKPYSCFYTGRPGQSYDMENCMRPSIQKKNILLLGDSHMADMSLSFKEQFPEYNIMQATLSSCLLIPGEAKREECKNLTDRVYKKLDSINNIDMIFISAYWSALKDASTLPENIGNAVKYLKKKTNADVYIIGQTKVFDKGLPLLIRVRGGTGINQYRNKSADWVNDMLKESLPKYNVDYIDIYNFGCDDNNECNFVSDKNYPMLFDTDHLTLDWATSIVRMIKKNIENND</sequence>
<keyword evidence="2" id="KW-1003">Cell membrane</keyword>
<keyword evidence="7" id="KW-0012">Acyltransferase</keyword>
<proteinExistence type="predicted"/>
<feature type="transmembrane region" description="Helical" evidence="8">
    <location>
        <begin position="216"/>
        <end position="235"/>
    </location>
</feature>
<evidence type="ECO:0000256" key="3">
    <source>
        <dbReference type="ARBA" id="ARBA00022679"/>
    </source>
</evidence>
<dbReference type="Proteomes" id="UP000078225">
    <property type="component" value="Unassembled WGS sequence"/>
</dbReference>
<evidence type="ECO:0000256" key="5">
    <source>
        <dbReference type="ARBA" id="ARBA00022989"/>
    </source>
</evidence>
<dbReference type="InterPro" id="IPR002656">
    <property type="entry name" value="Acyl_transf_3_dom"/>
</dbReference>
<evidence type="ECO:0000259" key="9">
    <source>
        <dbReference type="Pfam" id="PF01757"/>
    </source>
</evidence>
<dbReference type="InterPro" id="IPR043968">
    <property type="entry name" value="SGNH"/>
</dbReference>
<protein>
    <recommendedName>
        <fullName evidence="13">Acyltransferase</fullName>
    </recommendedName>
</protein>
<accession>A0A1B7L900</accession>
<dbReference type="GO" id="GO:0016788">
    <property type="term" value="F:hydrolase activity, acting on ester bonds"/>
    <property type="evidence" value="ECO:0007669"/>
    <property type="project" value="UniProtKB-ARBA"/>
</dbReference>
<evidence type="ECO:0008006" key="13">
    <source>
        <dbReference type="Google" id="ProtNLM"/>
    </source>
</evidence>
<dbReference type="Pfam" id="PF19040">
    <property type="entry name" value="SGNH"/>
    <property type="match status" value="1"/>
</dbReference>
<comment type="subcellular location">
    <subcellularLocation>
        <location evidence="1">Cell membrane</location>
        <topology evidence="1">Multi-pass membrane protein</topology>
    </subcellularLocation>
</comment>
<evidence type="ECO:0000256" key="8">
    <source>
        <dbReference type="SAM" id="Phobius"/>
    </source>
</evidence>
<dbReference type="AlphaFoldDB" id="A0A1B7L900"/>
<evidence type="ECO:0000256" key="7">
    <source>
        <dbReference type="ARBA" id="ARBA00023315"/>
    </source>
</evidence>
<dbReference type="OrthoDB" id="9767863at2"/>
<feature type="transmembrane region" description="Helical" evidence="8">
    <location>
        <begin position="279"/>
        <end position="296"/>
    </location>
</feature>
<keyword evidence="4 8" id="KW-0812">Transmembrane</keyword>
<keyword evidence="5 8" id="KW-1133">Transmembrane helix</keyword>
<dbReference type="SUPFAM" id="SSF52266">
    <property type="entry name" value="SGNH hydrolase"/>
    <property type="match status" value="1"/>
</dbReference>
<feature type="transmembrane region" description="Helical" evidence="8">
    <location>
        <begin position="30"/>
        <end position="49"/>
    </location>
</feature>
<dbReference type="RefSeq" id="WP_064594740.1">
    <property type="nucleotide sequence ID" value="NZ_LYRP01000001.1"/>
</dbReference>
<gene>
    <name evidence="11" type="ORF">A9B99_03760</name>
</gene>
<feature type="transmembrane region" description="Helical" evidence="8">
    <location>
        <begin position="334"/>
        <end position="357"/>
    </location>
</feature>
<feature type="domain" description="Acyltransferase 3" evidence="9">
    <location>
        <begin position="5"/>
        <end position="296"/>
    </location>
</feature>
<dbReference type="PANTHER" id="PTHR23028">
    <property type="entry name" value="ACETYLTRANSFERASE"/>
    <property type="match status" value="1"/>
</dbReference>
<feature type="transmembrane region" description="Helical" evidence="8">
    <location>
        <begin position="70"/>
        <end position="89"/>
    </location>
</feature>
<evidence type="ECO:0000259" key="10">
    <source>
        <dbReference type="Pfam" id="PF19040"/>
    </source>
</evidence>
<evidence type="ECO:0000256" key="6">
    <source>
        <dbReference type="ARBA" id="ARBA00023136"/>
    </source>
</evidence>
<dbReference type="Gene3D" id="3.40.50.1110">
    <property type="entry name" value="SGNH hydrolase"/>
    <property type="match status" value="1"/>
</dbReference>
<keyword evidence="12" id="KW-1185">Reference proteome</keyword>
<evidence type="ECO:0000256" key="1">
    <source>
        <dbReference type="ARBA" id="ARBA00004651"/>
    </source>
</evidence>
<feature type="transmembrane region" description="Helical" evidence="8">
    <location>
        <begin position="302"/>
        <end position="322"/>
    </location>
</feature>